<dbReference type="InterPro" id="IPR038607">
    <property type="entry name" value="PhoD-like_sf"/>
</dbReference>
<dbReference type="Pfam" id="PF19050">
    <property type="entry name" value="PhoD_2"/>
    <property type="match status" value="2"/>
</dbReference>
<dbReference type="OMA" id="WFGKGFW"/>
<feature type="domain" description="PhoD-like phosphatase" evidence="1">
    <location>
        <begin position="139"/>
        <end position="420"/>
    </location>
</feature>
<feature type="domain" description="PhoD-like phosphatase" evidence="1">
    <location>
        <begin position="436"/>
        <end position="603"/>
    </location>
</feature>
<reference evidence="2 3" key="1">
    <citation type="journal article" date="2016" name="Proc. Natl. Acad. Sci. U.S.A.">
        <title>Comparative genomics of biotechnologically important yeasts.</title>
        <authorList>
            <person name="Riley R."/>
            <person name="Haridas S."/>
            <person name="Wolfe K.H."/>
            <person name="Lopes M.R."/>
            <person name="Hittinger C.T."/>
            <person name="Goeker M."/>
            <person name="Salamov A.A."/>
            <person name="Wisecaver J.H."/>
            <person name="Long T.M."/>
            <person name="Calvey C.H."/>
            <person name="Aerts A.L."/>
            <person name="Barry K.W."/>
            <person name="Choi C."/>
            <person name="Clum A."/>
            <person name="Coughlan A.Y."/>
            <person name="Deshpande S."/>
            <person name="Douglass A.P."/>
            <person name="Hanson S.J."/>
            <person name="Klenk H.-P."/>
            <person name="LaButti K.M."/>
            <person name="Lapidus A."/>
            <person name="Lindquist E.A."/>
            <person name="Lipzen A.M."/>
            <person name="Meier-Kolthoff J.P."/>
            <person name="Ohm R.A."/>
            <person name="Otillar R.P."/>
            <person name="Pangilinan J.L."/>
            <person name="Peng Y."/>
            <person name="Rokas A."/>
            <person name="Rosa C.A."/>
            <person name="Scheuner C."/>
            <person name="Sibirny A.A."/>
            <person name="Slot J.C."/>
            <person name="Stielow J.B."/>
            <person name="Sun H."/>
            <person name="Kurtzman C.P."/>
            <person name="Blackwell M."/>
            <person name="Grigoriev I.V."/>
            <person name="Jeffries T.W."/>
        </authorList>
    </citation>
    <scope>NUCLEOTIDE SEQUENCE [LARGE SCALE GENOMIC DNA]</scope>
    <source>
        <strain evidence="3">ATCC 18201 / CBS 1600 / BCRC 20928 / JCM 3617 / NBRC 0987 / NRRL Y-1542</strain>
    </source>
</reference>
<dbReference type="OrthoDB" id="2419400at2759"/>
<proteinExistence type="predicted"/>
<protein>
    <recommendedName>
        <fullName evidence="1">PhoD-like phosphatase domain-containing protein</fullName>
    </recommendedName>
</protein>
<dbReference type="RefSeq" id="XP_020073444.1">
    <property type="nucleotide sequence ID" value="XM_020214152.1"/>
</dbReference>
<organism evidence="2 3">
    <name type="scientific">Cyberlindnera jadinii (strain ATCC 18201 / CBS 1600 / BCRC 20928 / JCM 3617 / NBRC 0987 / NRRL Y-1542)</name>
    <name type="common">Torula yeast</name>
    <name type="synonym">Candida utilis</name>
    <dbReference type="NCBI Taxonomy" id="983966"/>
    <lineage>
        <taxon>Eukaryota</taxon>
        <taxon>Fungi</taxon>
        <taxon>Dikarya</taxon>
        <taxon>Ascomycota</taxon>
        <taxon>Saccharomycotina</taxon>
        <taxon>Saccharomycetes</taxon>
        <taxon>Phaffomycetales</taxon>
        <taxon>Phaffomycetaceae</taxon>
        <taxon>Cyberlindnera</taxon>
    </lineage>
</organism>
<keyword evidence="3" id="KW-1185">Reference proteome</keyword>
<sequence length="693" mass="78852">MSASVQVPGDWLQDATPLEKLFDELKSAQTIPKEVPTSEPVGGVDIRCGPILRLLGTHENGTSNYRASILIVSKDESSTTEPKITFIQGPTIPQGTSNEFLQGEFPRVTIHKEAGYTFWRFSVELELKEFEQKVRYTILDTVSYEFFLPSDEQPMNVISHSCNGFSLATETKDFKGSLWFDVTRTHYKENRYHVMLGGGDQVYCDAIKISSDEFEKWLGEKNVIKKHNQQLTDKMASSFEDFYLNQYLSWFGKGFWVGKNGSTLQPLFPFAMASIPSMNIYDDHDIIDGYGSYHNGTMSTKVFKGLGRIAFKYYMLFQHQTSVEDDPTFQNEPSWILGKTPGPYMEQRSHSVFAKLGKGIGFLGLDCRTERTLKRIVTRETLDIVFHRLEKEVKNDPSIKHILVLLGVPIAYPRLVWLEWLLSSRILSPFRKLSEKGVIAKGLVNEFDGSVEVLDDLNDHWCSGDHKKERNEVVAKLQKFGASNGIRITILSGDVHLAALGRFRTKLHHHWIGQEKYEEGNSKVMNEPEKDPRLMFNIISSAICNAPPPDAMASLLNKRSKVHHFSRMTDEDMVPIFTKDVDGENRSNEQFLNKRNWADLIHIKNFNPTGDKAGYEIGTSKIPSQDTGLPKGFEPREGKDLAYKITRDSLIARIHVEKNHGDIQSETANYEVVIPELEGTYQLKQENIKHINI</sequence>
<dbReference type="PANTHER" id="PTHR46689:SF1">
    <property type="entry name" value="PHOD-LIKE PHOSPHATASE DOMAIN-CONTAINING PROTEIN"/>
    <property type="match status" value="1"/>
</dbReference>
<dbReference type="EMBL" id="KV453925">
    <property type="protein sequence ID" value="ODV76405.1"/>
    <property type="molecule type" value="Genomic_DNA"/>
</dbReference>
<name>A0A1E4SAB3_CYBJN</name>
<dbReference type="InterPro" id="IPR043904">
    <property type="entry name" value="PhoD_2-like"/>
</dbReference>
<dbReference type="GeneID" id="30988548"/>
<dbReference type="InterPro" id="IPR018946">
    <property type="entry name" value="PhoD-like_MPP"/>
</dbReference>
<dbReference type="STRING" id="983966.A0A1E4SAB3"/>
<dbReference type="CDD" id="cd07389">
    <property type="entry name" value="MPP_PhoD"/>
    <property type="match status" value="1"/>
</dbReference>
<dbReference type="GO" id="GO:0016020">
    <property type="term" value="C:membrane"/>
    <property type="evidence" value="ECO:0007669"/>
    <property type="project" value="TreeGrafter"/>
</dbReference>
<evidence type="ECO:0000313" key="3">
    <source>
        <dbReference type="Proteomes" id="UP000094389"/>
    </source>
</evidence>
<evidence type="ECO:0000313" key="2">
    <source>
        <dbReference type="EMBL" id="ODV76405.1"/>
    </source>
</evidence>
<dbReference type="Gene3D" id="3.60.21.70">
    <property type="entry name" value="PhoD-like phosphatase"/>
    <property type="match status" value="1"/>
</dbReference>
<dbReference type="AlphaFoldDB" id="A0A1E4SAB3"/>
<dbReference type="Proteomes" id="UP000094389">
    <property type="component" value="Unassembled WGS sequence"/>
</dbReference>
<dbReference type="PANTHER" id="PTHR46689">
    <property type="entry name" value="MEMBRANE PROTEIN, PUTATIVE-RELATED"/>
    <property type="match status" value="1"/>
</dbReference>
<evidence type="ECO:0000259" key="1">
    <source>
        <dbReference type="Pfam" id="PF19050"/>
    </source>
</evidence>
<accession>A0A1E4SAB3</accession>
<gene>
    <name evidence="2" type="ORF">CYBJADRAFT_165690</name>
</gene>